<dbReference type="EMBL" id="PYHR01000002">
    <property type="protein sequence ID" value="PWD49982.1"/>
    <property type="molecule type" value="Genomic_DNA"/>
</dbReference>
<sequence>MSRLLPAIHAAAWTVAASVQARRSERESWRRTNFRGRTVSLSGGIATSLGTLAGTASAGGRPAVAGVVAAAAAGGLGALDDLTERPEDRSTKGLRGHLTALAHGTVTTGAVKLLGITAASLVAGAVLADGRRRDADGSRRLGMTALDAVTSGALVAGTANLLNLLDLRPGRALKATALIGAPLALAGGAGAGVAAAAVGAAVAAAPTDLAETTMLGDTGANALGAALGVALAARTHPAVRASALAVVVAATVASERISFSRVIDSTAPLAWVDQLGRLAPDDARS</sequence>
<name>A0A2U1ZST3_9MICO</name>
<evidence type="ECO:0000313" key="2">
    <source>
        <dbReference type="Proteomes" id="UP000245166"/>
    </source>
</evidence>
<organism evidence="1 2">
    <name type="scientific">Serinibacter arcticus</name>
    <dbReference type="NCBI Taxonomy" id="1655435"/>
    <lineage>
        <taxon>Bacteria</taxon>
        <taxon>Bacillati</taxon>
        <taxon>Actinomycetota</taxon>
        <taxon>Actinomycetes</taxon>
        <taxon>Micrococcales</taxon>
        <taxon>Beutenbergiaceae</taxon>
        <taxon>Serinibacter</taxon>
    </lineage>
</organism>
<proteinExistence type="predicted"/>
<keyword evidence="2" id="KW-1185">Reference proteome</keyword>
<reference evidence="1 2" key="1">
    <citation type="submission" date="2018-03" db="EMBL/GenBank/DDBJ databases">
        <title>Genome assembly of novel Miniimonas species PCH200.</title>
        <authorList>
            <person name="Thakur V."/>
            <person name="Kumar V."/>
            <person name="Singh D."/>
        </authorList>
    </citation>
    <scope>NUCLEOTIDE SEQUENCE [LARGE SCALE GENOMIC DNA]</scope>
    <source>
        <strain evidence="1 2">PCH200</strain>
    </source>
</reference>
<dbReference type="RefSeq" id="WP_109228366.1">
    <property type="nucleotide sequence ID" value="NZ_PYHR01000002.1"/>
</dbReference>
<protein>
    <submittedName>
        <fullName evidence="1">Uncharacterized protein</fullName>
    </submittedName>
</protein>
<dbReference type="OrthoDB" id="2679245at2"/>
<evidence type="ECO:0000313" key="1">
    <source>
        <dbReference type="EMBL" id="PWD49982.1"/>
    </source>
</evidence>
<dbReference type="AlphaFoldDB" id="A0A2U1ZST3"/>
<comment type="caution">
    <text evidence="1">The sequence shown here is derived from an EMBL/GenBank/DDBJ whole genome shotgun (WGS) entry which is preliminary data.</text>
</comment>
<gene>
    <name evidence="1" type="ORF">C8046_04095</name>
</gene>
<dbReference type="Proteomes" id="UP000245166">
    <property type="component" value="Unassembled WGS sequence"/>
</dbReference>
<accession>A0A2U1ZST3</accession>